<dbReference type="CDD" id="cd24032">
    <property type="entry name" value="ASKHA_NBD_TsaB"/>
    <property type="match status" value="1"/>
</dbReference>
<proteinExistence type="predicted"/>
<accession>A0A6G2CDA8</accession>
<dbReference type="EMBL" id="WMQV01000021">
    <property type="protein sequence ID" value="MTL94709.1"/>
    <property type="molecule type" value="Genomic_DNA"/>
</dbReference>
<dbReference type="InterPro" id="IPR043129">
    <property type="entry name" value="ATPase_NBD"/>
</dbReference>
<dbReference type="GO" id="GO:0002949">
    <property type="term" value="P:tRNA threonylcarbamoyladenosine modification"/>
    <property type="evidence" value="ECO:0007669"/>
    <property type="project" value="InterPro"/>
</dbReference>
<reference evidence="3 4" key="1">
    <citation type="journal article" date="2019" name="Nat. Med.">
        <title>A library of human gut bacterial isolates paired with longitudinal multiomics data enables mechanistic microbiome research.</title>
        <authorList>
            <person name="Poyet M."/>
            <person name="Groussin M."/>
            <person name="Gibbons S.M."/>
            <person name="Avila-Pacheco J."/>
            <person name="Jiang X."/>
            <person name="Kearney S.M."/>
            <person name="Perrotta A.R."/>
            <person name="Berdy B."/>
            <person name="Zhao S."/>
            <person name="Lieberman T.D."/>
            <person name="Swanson P.K."/>
            <person name="Smith M."/>
            <person name="Roesemann S."/>
            <person name="Alexander J.E."/>
            <person name="Rich S.A."/>
            <person name="Livny J."/>
            <person name="Vlamakis H."/>
            <person name="Clish C."/>
            <person name="Bullock K."/>
            <person name="Deik A."/>
            <person name="Scott J."/>
            <person name="Pierce K.A."/>
            <person name="Xavier R.J."/>
            <person name="Alm E.J."/>
        </authorList>
    </citation>
    <scope>NUCLEOTIDE SEQUENCE</scope>
    <source>
        <strain evidence="3">BIOML-A179</strain>
        <strain evidence="2 4">BIOML-A198</strain>
    </source>
</reference>
<sequence length="229" mass="25850">MFVLGIDTSNTILSIALVKDGETLAELTEATKNDHSKKLMPAIQDLFKQVHATPQQLDRIVVAEGPGSYTGVRIGVTVAKMLAWTLEKELVGISSLAVIARNIEEEGLIIPLFDARRETVFAGVYDGKTHNVVLEDGHYELRQLLEHLKESPKTMYFLGNDVSRYWDLIVEYLGEQAVQTTDEELNIPHASMLIKCAKDVKPVENIHLFVPKYHRLPEAEMNWLLEQKK</sequence>
<evidence type="ECO:0000313" key="3">
    <source>
        <dbReference type="EMBL" id="MTL94709.1"/>
    </source>
</evidence>
<dbReference type="SUPFAM" id="SSF53067">
    <property type="entry name" value="Actin-like ATPase domain"/>
    <property type="match status" value="2"/>
</dbReference>
<dbReference type="Gene3D" id="3.30.420.40">
    <property type="match status" value="2"/>
</dbReference>
<keyword evidence="3" id="KW-0808">Transferase</keyword>
<feature type="domain" description="Gcp-like" evidence="1">
    <location>
        <begin position="30"/>
        <end position="223"/>
    </location>
</feature>
<dbReference type="GO" id="GO:0016740">
    <property type="term" value="F:transferase activity"/>
    <property type="evidence" value="ECO:0007669"/>
    <property type="project" value="UniProtKB-KW"/>
</dbReference>
<evidence type="ECO:0000313" key="2">
    <source>
        <dbReference type="EMBL" id="MTK21969.1"/>
    </source>
</evidence>
<dbReference type="PANTHER" id="PTHR11735:SF11">
    <property type="entry name" value="TRNA THREONYLCARBAMOYLADENOSINE BIOSYNTHESIS PROTEIN TSAB"/>
    <property type="match status" value="1"/>
</dbReference>
<evidence type="ECO:0000313" key="4">
    <source>
        <dbReference type="Proteomes" id="UP000487649"/>
    </source>
</evidence>
<evidence type="ECO:0000259" key="1">
    <source>
        <dbReference type="Pfam" id="PF00814"/>
    </source>
</evidence>
<dbReference type="AlphaFoldDB" id="A0A6G2CDA8"/>
<organism evidence="3">
    <name type="scientific">Turicibacter sanguinis</name>
    <dbReference type="NCBI Taxonomy" id="154288"/>
    <lineage>
        <taxon>Bacteria</taxon>
        <taxon>Bacillati</taxon>
        <taxon>Bacillota</taxon>
        <taxon>Erysipelotrichia</taxon>
        <taxon>Erysipelotrichales</taxon>
        <taxon>Turicibacteraceae</taxon>
        <taxon>Turicibacter</taxon>
    </lineage>
</organism>
<dbReference type="Proteomes" id="UP000487649">
    <property type="component" value="Unassembled WGS sequence"/>
</dbReference>
<comment type="caution">
    <text evidence="3">The sequence shown here is derived from an EMBL/GenBank/DDBJ whole genome shotgun (WGS) entry which is preliminary data.</text>
</comment>
<dbReference type="InterPro" id="IPR022496">
    <property type="entry name" value="T6A_TsaB"/>
</dbReference>
<dbReference type="RefSeq" id="WP_006783508.1">
    <property type="nucleotide sequence ID" value="NZ_JADNAQ010000018.1"/>
</dbReference>
<dbReference type="GO" id="GO:0005829">
    <property type="term" value="C:cytosol"/>
    <property type="evidence" value="ECO:0007669"/>
    <property type="project" value="TreeGrafter"/>
</dbReference>
<gene>
    <name evidence="3" type="primary">tsaB</name>
    <name evidence="3" type="ORF">GMA64_09240</name>
    <name evidence="2" type="ORF">GMA92_11145</name>
</gene>
<dbReference type="InterPro" id="IPR000905">
    <property type="entry name" value="Gcp-like_dom"/>
</dbReference>
<protein>
    <submittedName>
        <fullName evidence="3">tRNA (Adenosine(37)-N6)-threonylcarbamoyltransferase complex dimerization subunit type 1 TsaB</fullName>
    </submittedName>
</protein>
<dbReference type="NCBIfam" id="TIGR03725">
    <property type="entry name" value="T6A_YeaZ"/>
    <property type="match status" value="1"/>
</dbReference>
<name>A0A6G2CDA8_9FIRM</name>
<dbReference type="Pfam" id="PF00814">
    <property type="entry name" value="TsaD"/>
    <property type="match status" value="1"/>
</dbReference>
<dbReference type="EMBL" id="WMQE01000027">
    <property type="protein sequence ID" value="MTK21969.1"/>
    <property type="molecule type" value="Genomic_DNA"/>
</dbReference>
<dbReference type="PANTHER" id="PTHR11735">
    <property type="entry name" value="TRNA N6-ADENOSINE THREONYLCARBAMOYLTRANSFERASE"/>
    <property type="match status" value="1"/>
</dbReference>